<organism evidence="1 2">
    <name type="scientific">bacterium (Candidatus Gribaldobacteria) CG10_big_fil_rev_8_21_14_0_10_37_46</name>
    <dbReference type="NCBI Taxonomy" id="2014276"/>
    <lineage>
        <taxon>Bacteria</taxon>
        <taxon>Candidatus Gribaldobacteria</taxon>
    </lineage>
</organism>
<evidence type="ECO:0000313" key="1">
    <source>
        <dbReference type="EMBL" id="PIR91175.1"/>
    </source>
</evidence>
<name>A0A2H0UWI8_9BACT</name>
<sequence length="115" mass="13354">MKINITKENRIIDIAKVIAPILSSRDVIANLEQIIIKAFSEKVDLDFKNVKFISRSAAYELLRLKERVFYKNKKQIRFVNLNQNVSQMLKIVAAQLAVEEKKIPEVKIKEEVIPM</sequence>
<gene>
    <name evidence="1" type="ORF">COU02_00945</name>
</gene>
<reference evidence="2" key="1">
    <citation type="submission" date="2017-09" db="EMBL/GenBank/DDBJ databases">
        <title>Depth-based differentiation of microbial function through sediment-hosted aquifers and enrichment of novel symbionts in the deep terrestrial subsurface.</title>
        <authorList>
            <person name="Probst A.J."/>
            <person name="Ladd B."/>
            <person name="Jarett J.K."/>
            <person name="Geller-Mcgrath D.E."/>
            <person name="Sieber C.M.K."/>
            <person name="Emerson J.B."/>
            <person name="Anantharaman K."/>
            <person name="Thomas B.C."/>
            <person name="Malmstrom R."/>
            <person name="Stieglmeier M."/>
            <person name="Klingl A."/>
            <person name="Woyke T."/>
            <person name="Ryan C.M."/>
            <person name="Banfield J.F."/>
        </authorList>
    </citation>
    <scope>NUCLEOTIDE SEQUENCE [LARGE SCALE GENOMIC DNA]</scope>
</reference>
<evidence type="ECO:0000313" key="2">
    <source>
        <dbReference type="Proteomes" id="UP000230882"/>
    </source>
</evidence>
<dbReference type="EMBL" id="PFAU01000024">
    <property type="protein sequence ID" value="PIR91175.1"/>
    <property type="molecule type" value="Genomic_DNA"/>
</dbReference>
<accession>A0A2H0UWI8</accession>
<evidence type="ECO:0008006" key="3">
    <source>
        <dbReference type="Google" id="ProtNLM"/>
    </source>
</evidence>
<dbReference type="Proteomes" id="UP000230882">
    <property type="component" value="Unassembled WGS sequence"/>
</dbReference>
<proteinExistence type="predicted"/>
<dbReference type="AlphaFoldDB" id="A0A2H0UWI8"/>
<protein>
    <recommendedName>
        <fullName evidence="3">STAS domain-containing protein</fullName>
    </recommendedName>
</protein>
<comment type="caution">
    <text evidence="1">The sequence shown here is derived from an EMBL/GenBank/DDBJ whole genome shotgun (WGS) entry which is preliminary data.</text>
</comment>
<dbReference type="Gene3D" id="3.30.750.24">
    <property type="entry name" value="STAS domain"/>
    <property type="match status" value="1"/>
</dbReference>
<dbReference type="InterPro" id="IPR036513">
    <property type="entry name" value="STAS_dom_sf"/>
</dbReference>